<evidence type="ECO:0000256" key="1">
    <source>
        <dbReference type="ARBA" id="ARBA00022679"/>
    </source>
</evidence>
<dbReference type="Gene3D" id="3.40.50.2000">
    <property type="entry name" value="Glycogen Phosphorylase B"/>
    <property type="match status" value="2"/>
</dbReference>
<dbReference type="Pfam" id="PF00534">
    <property type="entry name" value="Glycos_transf_1"/>
    <property type="match status" value="1"/>
</dbReference>
<evidence type="ECO:0000259" key="2">
    <source>
        <dbReference type="Pfam" id="PF00534"/>
    </source>
</evidence>
<accession>A0A2G6KBZ0</accession>
<name>A0A2G6KBZ0_9BACT</name>
<evidence type="ECO:0000313" key="3">
    <source>
        <dbReference type="EMBL" id="PIE33193.1"/>
    </source>
</evidence>
<proteinExistence type="predicted"/>
<gene>
    <name evidence="3" type="ORF">CSA56_12780</name>
</gene>
<dbReference type="InterPro" id="IPR001296">
    <property type="entry name" value="Glyco_trans_1"/>
</dbReference>
<dbReference type="Proteomes" id="UP000230821">
    <property type="component" value="Unassembled WGS sequence"/>
</dbReference>
<dbReference type="AlphaFoldDB" id="A0A2G6KBZ0"/>
<organism evidence="3 4">
    <name type="scientific">candidate division KSB3 bacterium</name>
    <dbReference type="NCBI Taxonomy" id="2044937"/>
    <lineage>
        <taxon>Bacteria</taxon>
        <taxon>candidate division KSB3</taxon>
    </lineage>
</organism>
<dbReference type="EMBL" id="PDSK01000102">
    <property type="protein sequence ID" value="PIE33193.1"/>
    <property type="molecule type" value="Genomic_DNA"/>
</dbReference>
<protein>
    <submittedName>
        <fullName evidence="3">Glycosyltransferase</fullName>
    </submittedName>
</protein>
<sequence>MRIHQLLPCLRHGDAIGNHTIEIQRVLQQWEHESQIFADDIHDDMRSFAKPYTKLRGKTLRDAVLIYHFSLGSPVSEFVKSLPNPKILIYHNITPAHFLKGFNDYMHEILEKGRDELKEFIDLCDLALGDSEFNRLELEELGFQNTGVLPIILDFEKYTASPAPHILKRYDDDWKNIIFVGRIVPNKRQEDLIHAFHLYKHYVNPESRLFLIGLGGIERYDFMLEEFARKLGVKDVYITGKVTDDELAAYYRIADLMLCMSEHEGFNVPLLEAMHADVPILAYNSTSIPYTLGEAGVLFNEKQYEAVAEMMDVIMENQELRSGIIEAQHKRLTSFERSRLEGVLKSYLEPFLSSPATD</sequence>
<comment type="caution">
    <text evidence="3">The sequence shown here is derived from an EMBL/GenBank/DDBJ whole genome shotgun (WGS) entry which is preliminary data.</text>
</comment>
<dbReference type="GO" id="GO:0016757">
    <property type="term" value="F:glycosyltransferase activity"/>
    <property type="evidence" value="ECO:0007669"/>
    <property type="project" value="InterPro"/>
</dbReference>
<feature type="domain" description="Glycosyl transferase family 1" evidence="2">
    <location>
        <begin position="173"/>
        <end position="330"/>
    </location>
</feature>
<evidence type="ECO:0000313" key="4">
    <source>
        <dbReference type="Proteomes" id="UP000230821"/>
    </source>
</evidence>
<dbReference type="CDD" id="cd03801">
    <property type="entry name" value="GT4_PimA-like"/>
    <property type="match status" value="1"/>
</dbReference>
<dbReference type="GO" id="GO:0009103">
    <property type="term" value="P:lipopolysaccharide biosynthetic process"/>
    <property type="evidence" value="ECO:0007669"/>
    <property type="project" value="TreeGrafter"/>
</dbReference>
<dbReference type="PANTHER" id="PTHR46401:SF2">
    <property type="entry name" value="GLYCOSYLTRANSFERASE WBBK-RELATED"/>
    <property type="match status" value="1"/>
</dbReference>
<keyword evidence="1 3" id="KW-0808">Transferase</keyword>
<reference evidence="3 4" key="1">
    <citation type="submission" date="2017-10" db="EMBL/GenBank/DDBJ databases">
        <title>Novel microbial diversity and functional potential in the marine mammal oral microbiome.</title>
        <authorList>
            <person name="Dudek N.K."/>
            <person name="Sun C.L."/>
            <person name="Burstein D."/>
            <person name="Kantor R.S."/>
            <person name="Aliaga Goltsman D.S."/>
            <person name="Bik E.M."/>
            <person name="Thomas B.C."/>
            <person name="Banfield J.F."/>
            <person name="Relman D.A."/>
        </authorList>
    </citation>
    <scope>NUCLEOTIDE SEQUENCE [LARGE SCALE GENOMIC DNA]</scope>
    <source>
        <strain evidence="3">DOLJORAL78_47_16</strain>
    </source>
</reference>
<dbReference type="SUPFAM" id="SSF53756">
    <property type="entry name" value="UDP-Glycosyltransferase/glycogen phosphorylase"/>
    <property type="match status" value="1"/>
</dbReference>
<dbReference type="PANTHER" id="PTHR46401">
    <property type="entry name" value="GLYCOSYLTRANSFERASE WBBK-RELATED"/>
    <property type="match status" value="1"/>
</dbReference>